<protein>
    <submittedName>
        <fullName evidence="2">Glycosyltransferase involved in cell wall biosynthesis</fullName>
    </submittedName>
</protein>
<evidence type="ECO:0000313" key="3">
    <source>
        <dbReference type="Proteomes" id="UP000295777"/>
    </source>
</evidence>
<dbReference type="SUPFAM" id="SSF53756">
    <property type="entry name" value="UDP-Glycosyltransferase/glycogen phosphorylase"/>
    <property type="match status" value="1"/>
</dbReference>
<dbReference type="Proteomes" id="UP000295777">
    <property type="component" value="Unassembled WGS sequence"/>
</dbReference>
<keyword evidence="2" id="KW-0808">Transferase</keyword>
<organism evidence="2 3">
    <name type="scientific">Phorcysia thermohydrogeniphila</name>
    <dbReference type="NCBI Taxonomy" id="936138"/>
    <lineage>
        <taxon>Bacteria</taxon>
        <taxon>Pseudomonadati</taxon>
        <taxon>Aquificota</taxon>
        <taxon>Aquificia</taxon>
        <taxon>Desulfurobacteriales</taxon>
        <taxon>Desulfurobacteriaceae</taxon>
        <taxon>Phorcysia</taxon>
    </lineage>
</organism>
<dbReference type="Gene3D" id="3.40.50.2000">
    <property type="entry name" value="Glycogen Phosphorylase B"/>
    <property type="match status" value="2"/>
</dbReference>
<dbReference type="Pfam" id="PF00534">
    <property type="entry name" value="Glycos_transf_1"/>
    <property type="match status" value="1"/>
</dbReference>
<evidence type="ECO:0000259" key="1">
    <source>
        <dbReference type="Pfam" id="PF00534"/>
    </source>
</evidence>
<reference evidence="2 3" key="1">
    <citation type="submission" date="2019-03" db="EMBL/GenBank/DDBJ databases">
        <title>Genomic Encyclopedia of Archaeal and Bacterial Type Strains, Phase II (KMG-II): from individual species to whole genera.</title>
        <authorList>
            <person name="Goeker M."/>
        </authorList>
    </citation>
    <scope>NUCLEOTIDE SEQUENCE [LARGE SCALE GENOMIC DNA]</scope>
    <source>
        <strain evidence="2 3">DSM 24425</strain>
    </source>
</reference>
<feature type="domain" description="Glycosyl transferase family 1" evidence="1">
    <location>
        <begin position="170"/>
        <end position="314"/>
    </location>
</feature>
<dbReference type="InterPro" id="IPR001296">
    <property type="entry name" value="Glyco_trans_1"/>
</dbReference>
<accession>A0A4R1G8I1</accession>
<gene>
    <name evidence="2" type="ORF">CLV27_1557</name>
</gene>
<name>A0A4R1G8I1_9BACT</name>
<dbReference type="PANTHER" id="PTHR12526">
    <property type="entry name" value="GLYCOSYLTRANSFERASE"/>
    <property type="match status" value="1"/>
</dbReference>
<dbReference type="RefSeq" id="WP_132527495.1">
    <property type="nucleotide sequence ID" value="NZ_SMFV01000006.1"/>
</dbReference>
<comment type="caution">
    <text evidence="2">The sequence shown here is derived from an EMBL/GenBank/DDBJ whole genome shotgun (WGS) entry which is preliminary data.</text>
</comment>
<sequence length="351" mass="39460">MRKLVVLDERWNSALTDLGVKIASVLEGKVACAVLKGFPAEKRCKELGIPTFYIEDPRKKFPLSPFLSLKKVIETFRPQVVLTIRGDEMLFSALLKKRFSFRLYRLHGEAKGIRESFLNKFLHERYVDGVILSSRKALNSVVVNLPKLFVPGAVDVEKFRFSEEGRKRVRKELKVGNELLFGVVGRLDPVKGHEVFLRALSLLKKRGLKFKAVIVGEEKNVKLSELLELCRTLSLSSDVTFIPERRKDIVDIMSAIDVGVVPSLGSEMIARVPLEFMACRRPVVVSDVGVLPEIVKEDFGIVVHPTPPSLAEGLGATFKKDLKRMGLLAEEEVREKYSLDALRSSVNSFIL</sequence>
<dbReference type="CDD" id="cd03801">
    <property type="entry name" value="GT4_PimA-like"/>
    <property type="match status" value="1"/>
</dbReference>
<proteinExistence type="predicted"/>
<dbReference type="OrthoDB" id="9804196at2"/>
<keyword evidence="3" id="KW-1185">Reference proteome</keyword>
<dbReference type="GO" id="GO:0016757">
    <property type="term" value="F:glycosyltransferase activity"/>
    <property type="evidence" value="ECO:0007669"/>
    <property type="project" value="InterPro"/>
</dbReference>
<dbReference type="EMBL" id="SMFV01000006">
    <property type="protein sequence ID" value="TCK02850.1"/>
    <property type="molecule type" value="Genomic_DNA"/>
</dbReference>
<evidence type="ECO:0000313" key="2">
    <source>
        <dbReference type="EMBL" id="TCK02850.1"/>
    </source>
</evidence>
<dbReference type="AlphaFoldDB" id="A0A4R1G8I1"/>